<organism evidence="2 3">
    <name type="scientific">Cirrhinus mrigala</name>
    <name type="common">Mrigala</name>
    <dbReference type="NCBI Taxonomy" id="683832"/>
    <lineage>
        <taxon>Eukaryota</taxon>
        <taxon>Metazoa</taxon>
        <taxon>Chordata</taxon>
        <taxon>Craniata</taxon>
        <taxon>Vertebrata</taxon>
        <taxon>Euteleostomi</taxon>
        <taxon>Actinopterygii</taxon>
        <taxon>Neopterygii</taxon>
        <taxon>Teleostei</taxon>
        <taxon>Ostariophysi</taxon>
        <taxon>Cypriniformes</taxon>
        <taxon>Cyprinidae</taxon>
        <taxon>Labeoninae</taxon>
        <taxon>Labeonini</taxon>
        <taxon>Cirrhinus</taxon>
    </lineage>
</organism>
<dbReference type="Gene3D" id="2.60.120.260">
    <property type="entry name" value="Galactose-binding domain-like"/>
    <property type="match status" value="1"/>
</dbReference>
<dbReference type="AlphaFoldDB" id="A0ABD0QYE9"/>
<feature type="non-terminal residue" evidence="2">
    <location>
        <position position="53"/>
    </location>
</feature>
<sequence length="53" mass="5938">IAGEPENMNEFLQIDLRSLHFITLVGTQGRHAGGIGNEFAQTYKIKYSRDGSR</sequence>
<protein>
    <recommendedName>
        <fullName evidence="1">F5/8 type C domain-containing protein</fullName>
    </recommendedName>
</protein>
<dbReference type="Pfam" id="PF00754">
    <property type="entry name" value="F5_F8_type_C"/>
    <property type="match status" value="1"/>
</dbReference>
<dbReference type="Proteomes" id="UP001529510">
    <property type="component" value="Unassembled WGS sequence"/>
</dbReference>
<evidence type="ECO:0000313" key="2">
    <source>
        <dbReference type="EMBL" id="KAL0191237.1"/>
    </source>
</evidence>
<dbReference type="InterPro" id="IPR000421">
    <property type="entry name" value="FA58C"/>
</dbReference>
<reference evidence="2 3" key="1">
    <citation type="submission" date="2024-05" db="EMBL/GenBank/DDBJ databases">
        <title>Genome sequencing and assembly of Indian major carp, Cirrhinus mrigala (Hamilton, 1822).</title>
        <authorList>
            <person name="Mohindra V."/>
            <person name="Chowdhury L.M."/>
            <person name="Lal K."/>
            <person name="Jena J.K."/>
        </authorList>
    </citation>
    <scope>NUCLEOTIDE SEQUENCE [LARGE SCALE GENOMIC DNA]</scope>
    <source>
        <strain evidence="2">CM1030</strain>
        <tissue evidence="2">Blood</tissue>
    </source>
</reference>
<feature type="domain" description="F5/8 type C" evidence="1">
    <location>
        <begin position="1"/>
        <end position="53"/>
    </location>
</feature>
<feature type="non-terminal residue" evidence="2">
    <location>
        <position position="1"/>
    </location>
</feature>
<evidence type="ECO:0000259" key="1">
    <source>
        <dbReference type="PROSITE" id="PS50022"/>
    </source>
</evidence>
<proteinExistence type="predicted"/>
<dbReference type="SUPFAM" id="SSF49785">
    <property type="entry name" value="Galactose-binding domain-like"/>
    <property type="match status" value="1"/>
</dbReference>
<comment type="caution">
    <text evidence="2">The sequence shown here is derived from an EMBL/GenBank/DDBJ whole genome shotgun (WGS) entry which is preliminary data.</text>
</comment>
<accession>A0ABD0QYE9</accession>
<dbReference type="EMBL" id="JAMKFB020000006">
    <property type="protein sequence ID" value="KAL0191237.1"/>
    <property type="molecule type" value="Genomic_DNA"/>
</dbReference>
<keyword evidence="3" id="KW-1185">Reference proteome</keyword>
<gene>
    <name evidence="2" type="ORF">M9458_013935</name>
</gene>
<dbReference type="PROSITE" id="PS50022">
    <property type="entry name" value="FA58C_3"/>
    <property type="match status" value="1"/>
</dbReference>
<evidence type="ECO:0000313" key="3">
    <source>
        <dbReference type="Proteomes" id="UP001529510"/>
    </source>
</evidence>
<name>A0ABD0QYE9_CIRMR</name>
<dbReference type="InterPro" id="IPR008979">
    <property type="entry name" value="Galactose-bd-like_sf"/>
</dbReference>